<reference evidence="1" key="1">
    <citation type="journal article" date="2014" name="Front. Microbiol.">
        <title>High frequency of phylogenetically diverse reductive dehalogenase-homologous genes in deep subseafloor sedimentary metagenomes.</title>
        <authorList>
            <person name="Kawai M."/>
            <person name="Futagami T."/>
            <person name="Toyoda A."/>
            <person name="Takaki Y."/>
            <person name="Nishi S."/>
            <person name="Hori S."/>
            <person name="Arai W."/>
            <person name="Tsubouchi T."/>
            <person name="Morono Y."/>
            <person name="Uchiyama I."/>
            <person name="Ito T."/>
            <person name="Fujiyama A."/>
            <person name="Inagaki F."/>
            <person name="Takami H."/>
        </authorList>
    </citation>
    <scope>NUCLEOTIDE SEQUENCE</scope>
    <source>
        <strain evidence="1">Expedition CK06-06</strain>
    </source>
</reference>
<proteinExistence type="predicted"/>
<dbReference type="EMBL" id="BART01007747">
    <property type="protein sequence ID" value="GAG62782.1"/>
    <property type="molecule type" value="Genomic_DNA"/>
</dbReference>
<evidence type="ECO:0000313" key="1">
    <source>
        <dbReference type="EMBL" id="GAG62782.1"/>
    </source>
</evidence>
<accession>X0ZY12</accession>
<gene>
    <name evidence="1" type="ORF">S01H4_17563</name>
</gene>
<comment type="caution">
    <text evidence="1">The sequence shown here is derived from an EMBL/GenBank/DDBJ whole genome shotgun (WGS) entry which is preliminary data.</text>
</comment>
<feature type="non-terminal residue" evidence="1">
    <location>
        <position position="1"/>
    </location>
</feature>
<organism evidence="1">
    <name type="scientific">marine sediment metagenome</name>
    <dbReference type="NCBI Taxonomy" id="412755"/>
    <lineage>
        <taxon>unclassified sequences</taxon>
        <taxon>metagenomes</taxon>
        <taxon>ecological metagenomes</taxon>
    </lineage>
</organism>
<name>X0ZY12_9ZZZZ</name>
<protein>
    <submittedName>
        <fullName evidence="1">Uncharacterized protein</fullName>
    </submittedName>
</protein>
<dbReference type="AlphaFoldDB" id="X0ZY12"/>
<sequence>LAIIKIIHDSGLISRAIRKVIIKLKKKFP</sequence>